<feature type="compositionally biased region" description="Low complexity" evidence="2">
    <location>
        <begin position="279"/>
        <end position="320"/>
    </location>
</feature>
<proteinExistence type="predicted"/>
<feature type="transmembrane region" description="Helical" evidence="1">
    <location>
        <begin position="79"/>
        <end position="104"/>
    </location>
</feature>
<dbReference type="PANTHER" id="PTHR35152:SF1">
    <property type="entry name" value="DOMAIN SIGNALLING PROTEIN, PUTATIVE (AFU_ORTHOLOGUE AFUA_5G11310)-RELATED"/>
    <property type="match status" value="1"/>
</dbReference>
<reference evidence="4 5" key="1">
    <citation type="submission" date="2020-02" db="EMBL/GenBank/DDBJ databases">
        <title>Whole-genome analyses of novel actinobacteria.</title>
        <authorList>
            <person name="Sahin N."/>
        </authorList>
    </citation>
    <scope>NUCLEOTIDE SEQUENCE [LARGE SCALE GENOMIC DNA]</scope>
    <source>
        <strain evidence="4 5">KC13</strain>
    </source>
</reference>
<dbReference type="GO" id="GO:0016020">
    <property type="term" value="C:membrane"/>
    <property type="evidence" value="ECO:0007669"/>
    <property type="project" value="UniProtKB-UniRule"/>
</dbReference>
<feature type="transmembrane region" description="Helical" evidence="1">
    <location>
        <begin position="16"/>
        <end position="36"/>
    </location>
</feature>
<evidence type="ECO:0000259" key="3">
    <source>
        <dbReference type="PROSITE" id="PS50924"/>
    </source>
</evidence>
<dbReference type="EMBL" id="JAALAA010000011">
    <property type="protein sequence ID" value="NGN93879.1"/>
    <property type="molecule type" value="Genomic_DNA"/>
</dbReference>
<evidence type="ECO:0000256" key="1">
    <source>
        <dbReference type="PROSITE-ProRule" id="PRU00244"/>
    </source>
</evidence>
<feature type="transmembrane region" description="Helical" evidence="1">
    <location>
        <begin position="217"/>
        <end position="242"/>
    </location>
</feature>
<dbReference type="PROSITE" id="PS50924">
    <property type="entry name" value="MHYT"/>
    <property type="match status" value="1"/>
</dbReference>
<evidence type="ECO:0000256" key="2">
    <source>
        <dbReference type="SAM" id="MobiDB-lite"/>
    </source>
</evidence>
<gene>
    <name evidence="4" type="ORF">G5C66_14130</name>
</gene>
<keyword evidence="5" id="KW-1185">Reference proteome</keyword>
<feature type="compositionally biased region" description="Low complexity" evidence="2">
    <location>
        <begin position="391"/>
        <end position="414"/>
    </location>
</feature>
<name>A0A6M1R8S4_9ACTN</name>
<dbReference type="InterPro" id="IPR005330">
    <property type="entry name" value="MHYT_dom"/>
</dbReference>
<keyword evidence="1" id="KW-0472">Membrane</keyword>
<evidence type="ECO:0000313" key="5">
    <source>
        <dbReference type="Proteomes" id="UP000483261"/>
    </source>
</evidence>
<dbReference type="Pfam" id="PF03707">
    <property type="entry name" value="MHYT"/>
    <property type="match status" value="3"/>
</dbReference>
<dbReference type="PANTHER" id="PTHR35152">
    <property type="entry name" value="DOMAIN SIGNALLING PROTEIN, PUTATIVE (AFU_ORTHOLOGUE AFUA_5G11310)-RELATED"/>
    <property type="match status" value="1"/>
</dbReference>
<feature type="domain" description="MHYT" evidence="3">
    <location>
        <begin position="12"/>
        <end position="200"/>
    </location>
</feature>
<organism evidence="4 5">
    <name type="scientific">Nocardioides turkmenicus</name>
    <dbReference type="NCBI Taxonomy" id="2711220"/>
    <lineage>
        <taxon>Bacteria</taxon>
        <taxon>Bacillati</taxon>
        <taxon>Actinomycetota</taxon>
        <taxon>Actinomycetes</taxon>
        <taxon>Propionibacteriales</taxon>
        <taxon>Nocardioidaceae</taxon>
        <taxon>Nocardioides</taxon>
    </lineage>
</organism>
<feature type="transmembrane region" description="Helical" evidence="1">
    <location>
        <begin position="48"/>
        <end position="73"/>
    </location>
</feature>
<protein>
    <recommendedName>
        <fullName evidence="3">MHYT domain-containing protein</fullName>
    </recommendedName>
</protein>
<feature type="compositionally biased region" description="Low complexity" evidence="2">
    <location>
        <begin position="341"/>
        <end position="354"/>
    </location>
</feature>
<sequence>MTTIEEVTIGAFSQPLVAMSFIISVLGSWVGLTCALRARRTTGTGSWLWLFGAAASIGGGAIWSMHFIGMLAFDSHVAYALDIGITLISLAAAIIAAMVGMLIATAMRGNAGYIVGGLVTGAGVCAMHYTGMYAMDMSAKMAWKPAVVVASVVIALVASALALFFAFNVTTSLMRIGAAVIMGIGVCVMHYTGMLALEIHSSPDDKLGHVSGADPVYLAMPIFAISAGMLIVIGFGTMFAGINDDLDDPWTPSQRPGSDSGAHPMMPQRPMLGQPTNAGPQPGYQSGPQPRYQPGQEPGQQFGQPDLPQQPLQPLPTRQPAASGSPQAGQAVGEGIGGMFTQRPQRPTQLRPQTGRWTPRPYAQQASNSAAEPQPDFFKPKSGRPTGEGDGSQAQPQPRGQRPPGWLPPRNNSL</sequence>
<feature type="transmembrane region" description="Helical" evidence="1">
    <location>
        <begin position="176"/>
        <end position="197"/>
    </location>
</feature>
<dbReference type="AlphaFoldDB" id="A0A6M1R8S4"/>
<keyword evidence="1" id="KW-1133">Transmembrane helix</keyword>
<dbReference type="Proteomes" id="UP000483261">
    <property type="component" value="Unassembled WGS sequence"/>
</dbReference>
<keyword evidence="1" id="KW-0812">Transmembrane</keyword>
<comment type="caution">
    <text evidence="4">The sequence shown here is derived from an EMBL/GenBank/DDBJ whole genome shotgun (WGS) entry which is preliminary data.</text>
</comment>
<feature type="transmembrane region" description="Helical" evidence="1">
    <location>
        <begin position="111"/>
        <end position="134"/>
    </location>
</feature>
<evidence type="ECO:0000313" key="4">
    <source>
        <dbReference type="EMBL" id="NGN93879.1"/>
    </source>
</evidence>
<dbReference type="RefSeq" id="WP_165111610.1">
    <property type="nucleotide sequence ID" value="NZ_JAALAA010000011.1"/>
</dbReference>
<accession>A0A6M1R8S4</accession>
<feature type="region of interest" description="Disordered" evidence="2">
    <location>
        <begin position="248"/>
        <end position="414"/>
    </location>
</feature>
<feature type="transmembrane region" description="Helical" evidence="1">
    <location>
        <begin position="146"/>
        <end position="169"/>
    </location>
</feature>